<dbReference type="SUPFAM" id="SSF109910">
    <property type="entry name" value="YgfY-like"/>
    <property type="match status" value="1"/>
</dbReference>
<organism evidence="4 5">
    <name type="scientific">Methyloceanibacter caenitepidi</name>
    <dbReference type="NCBI Taxonomy" id="1384459"/>
    <lineage>
        <taxon>Bacteria</taxon>
        <taxon>Pseudomonadati</taxon>
        <taxon>Pseudomonadota</taxon>
        <taxon>Alphaproteobacteria</taxon>
        <taxon>Hyphomicrobiales</taxon>
        <taxon>Hyphomicrobiaceae</taxon>
        <taxon>Methyloceanibacter</taxon>
    </lineage>
</organism>
<gene>
    <name evidence="4" type="ORF">GL4_1918</name>
</gene>
<evidence type="ECO:0000256" key="3">
    <source>
        <dbReference type="ARBA" id="ARBA00023186"/>
    </source>
</evidence>
<comment type="similarity">
    <text evidence="1">Belongs to the SdhE FAD assembly factor family.</text>
</comment>
<evidence type="ECO:0000313" key="4">
    <source>
        <dbReference type="EMBL" id="BAQ17369.1"/>
    </source>
</evidence>
<dbReference type="KEGG" id="mcg:GL4_1918"/>
<keyword evidence="5" id="KW-1185">Reference proteome</keyword>
<dbReference type="Proteomes" id="UP000031643">
    <property type="component" value="Chromosome"/>
</dbReference>
<dbReference type="EMBL" id="AP014648">
    <property type="protein sequence ID" value="BAQ17369.1"/>
    <property type="molecule type" value="Genomic_DNA"/>
</dbReference>
<dbReference type="STRING" id="1384459.GL4_1918"/>
<evidence type="ECO:0000256" key="1">
    <source>
        <dbReference type="ARBA" id="ARBA00008571"/>
    </source>
</evidence>
<name>A0A0A8K5X6_9HYPH</name>
<protein>
    <recommendedName>
        <fullName evidence="2">FAD assembly factor SdhE</fullName>
    </recommendedName>
</protein>
<proteinExistence type="inferred from homology"/>
<evidence type="ECO:0000313" key="5">
    <source>
        <dbReference type="Proteomes" id="UP000031643"/>
    </source>
</evidence>
<dbReference type="HOGENOM" id="CLU_2789108_0_0_5"/>
<dbReference type="AlphaFoldDB" id="A0A0A8K5X6"/>
<dbReference type="InterPro" id="IPR005631">
    <property type="entry name" value="SDH"/>
</dbReference>
<dbReference type="Gene3D" id="1.10.150.250">
    <property type="entry name" value="Flavinator of succinate dehydrogenase"/>
    <property type="match status" value="1"/>
</dbReference>
<sequence>MDYLLGRFAEQAVDSMNSDEIAVLERLIDMQDPEIELSVYEGYSLGDKDLDTLIVLIREFHNFPGTRQ</sequence>
<reference evidence="4 5" key="1">
    <citation type="submission" date="2014-09" db="EMBL/GenBank/DDBJ databases">
        <title>Genome sequencing of Methyloceanibacter caenitepidi Gela4.</title>
        <authorList>
            <person name="Takeuchi M."/>
            <person name="Susumu S."/>
            <person name="Kamagata Y."/>
            <person name="Oshima K."/>
            <person name="Hattori M."/>
            <person name="Iwasaki W."/>
        </authorList>
    </citation>
    <scope>NUCLEOTIDE SEQUENCE [LARGE SCALE GENOMIC DNA]</scope>
    <source>
        <strain evidence="4 5">Gela4</strain>
    </source>
</reference>
<keyword evidence="3" id="KW-0143">Chaperone</keyword>
<dbReference type="Pfam" id="PF03937">
    <property type="entry name" value="Sdh5"/>
    <property type="match status" value="1"/>
</dbReference>
<accession>A0A0A8K5X6</accession>
<dbReference type="InterPro" id="IPR036714">
    <property type="entry name" value="SDH_sf"/>
</dbReference>
<evidence type="ECO:0000256" key="2">
    <source>
        <dbReference type="ARBA" id="ARBA00019418"/>
    </source>
</evidence>